<name>A0A6L2NMS5_TANCI</name>
<gene>
    <name evidence="2" type="ORF">Tci_057893</name>
</gene>
<proteinExistence type="predicted"/>
<organism evidence="2">
    <name type="scientific">Tanacetum cinerariifolium</name>
    <name type="common">Dalmatian daisy</name>
    <name type="synonym">Chrysanthemum cinerariifolium</name>
    <dbReference type="NCBI Taxonomy" id="118510"/>
    <lineage>
        <taxon>Eukaryota</taxon>
        <taxon>Viridiplantae</taxon>
        <taxon>Streptophyta</taxon>
        <taxon>Embryophyta</taxon>
        <taxon>Tracheophyta</taxon>
        <taxon>Spermatophyta</taxon>
        <taxon>Magnoliopsida</taxon>
        <taxon>eudicotyledons</taxon>
        <taxon>Gunneridae</taxon>
        <taxon>Pentapetalae</taxon>
        <taxon>asterids</taxon>
        <taxon>campanulids</taxon>
        <taxon>Asterales</taxon>
        <taxon>Asteraceae</taxon>
        <taxon>Asteroideae</taxon>
        <taxon>Anthemideae</taxon>
        <taxon>Anthemidinae</taxon>
        <taxon>Tanacetum</taxon>
    </lineage>
</organism>
<feature type="region of interest" description="Disordered" evidence="1">
    <location>
        <begin position="1"/>
        <end position="176"/>
    </location>
</feature>
<evidence type="ECO:0000313" key="2">
    <source>
        <dbReference type="EMBL" id="GEU85915.1"/>
    </source>
</evidence>
<feature type="compositionally biased region" description="Acidic residues" evidence="1">
    <location>
        <begin position="67"/>
        <end position="101"/>
    </location>
</feature>
<sequence>MKRPTKKATTVPTTGVVIKDTPDKSVSKIKAPTKIEVPDEHSDKTKDTSEGTRVKPRFLDVSKEDSSDSDDDSWGDSENESDDANDKDDDNDDNRDDDNSDENDKRGNNDGDEEYVHTQEKDKSDDEEKMFQEEDDDVTKELYGDLNITQGLRDTDMTNAEPRREDQQNASHESGFVQEKEDAHVTLTTVHDKTEGLLQSSSISSDFASKFLNLDDLSLDMNSLMNTSTVPPPPPLVYPYSHPTTIPHQQTPYSTKTTTNPTLTFPEIPNFTSLFQFDQRVSALETKVSDFNQTSQFVEAVSLILGIVDNYFACKLKEEVKAQVSKIMPQIKDYVTESLRAEVLTSYAVAALLLEYELKKILIDKMETNKLIKRSDIQKSLYNALIESYNTDKDILSTYGDIVTLKRRRNGQDKDEDPCTGSDRGINSKSIQIEEPEFKATDAKMYQDQGIKTGHIVDQPNNEAAPNHDWFQKPNKPLTPDCAWNKSKFVDFRPPQKWIRTIAKECFKERQPLCTFDELMVTPIDFSAFVMNHLKIDNLTQEILVGPAFNLLKGTCKSFVKEGDFPRLKLCDIEDMLLLLVQKKLSNLDVDNRDNPLDSVEVLRFEKRSKSKNKGKVPTKMELILEQTQQ</sequence>
<comment type="caution">
    <text evidence="2">The sequence shown here is derived from an EMBL/GenBank/DDBJ whole genome shotgun (WGS) entry which is preliminary data.</text>
</comment>
<accession>A0A6L2NMS5</accession>
<protein>
    <submittedName>
        <fullName evidence="2">Uncharacterized protein</fullName>
    </submittedName>
</protein>
<feature type="compositionally biased region" description="Basic and acidic residues" evidence="1">
    <location>
        <begin position="153"/>
        <end position="167"/>
    </location>
</feature>
<reference evidence="2" key="1">
    <citation type="journal article" date="2019" name="Sci. Rep.">
        <title>Draft genome of Tanacetum cinerariifolium, the natural source of mosquito coil.</title>
        <authorList>
            <person name="Yamashiro T."/>
            <person name="Shiraishi A."/>
            <person name="Satake H."/>
            <person name="Nakayama K."/>
        </authorList>
    </citation>
    <scope>NUCLEOTIDE SEQUENCE</scope>
</reference>
<dbReference type="EMBL" id="BKCJ010009208">
    <property type="protein sequence ID" value="GEU85915.1"/>
    <property type="molecule type" value="Genomic_DNA"/>
</dbReference>
<dbReference type="AlphaFoldDB" id="A0A6L2NMS5"/>
<feature type="non-terminal residue" evidence="2">
    <location>
        <position position="630"/>
    </location>
</feature>
<feature type="compositionally biased region" description="Basic and acidic residues" evidence="1">
    <location>
        <begin position="36"/>
        <end position="66"/>
    </location>
</feature>
<feature type="compositionally biased region" description="Basic and acidic residues" evidence="1">
    <location>
        <begin position="102"/>
        <end position="132"/>
    </location>
</feature>
<evidence type="ECO:0000256" key="1">
    <source>
        <dbReference type="SAM" id="MobiDB-lite"/>
    </source>
</evidence>